<dbReference type="EMBL" id="JBHTAP010000001">
    <property type="protein sequence ID" value="MFC7236324.1"/>
    <property type="molecule type" value="Genomic_DNA"/>
</dbReference>
<dbReference type="InterPro" id="IPR058412">
    <property type="entry name" value="DUF8099"/>
</dbReference>
<sequence length="64" mass="6785">MDVASPIASRLAGQTNLSSGNSTKTAMFGFAARFAFDWLGGRLASALGYRDADHPPATGYRQHP</sequence>
<evidence type="ECO:0000313" key="1">
    <source>
        <dbReference type="EMBL" id="MFC7236324.1"/>
    </source>
</evidence>
<gene>
    <name evidence="1" type="ORF">ACFQJ4_13470</name>
</gene>
<dbReference type="Pfam" id="PF26401">
    <property type="entry name" value="DUF8099"/>
    <property type="match status" value="1"/>
</dbReference>
<dbReference type="GeneID" id="79268039"/>
<reference evidence="1 2" key="1">
    <citation type="journal article" date="2019" name="Int. J. Syst. Evol. Microbiol.">
        <title>The Global Catalogue of Microorganisms (GCM) 10K type strain sequencing project: providing services to taxonomists for standard genome sequencing and annotation.</title>
        <authorList>
            <consortium name="The Broad Institute Genomics Platform"/>
            <consortium name="The Broad Institute Genome Sequencing Center for Infectious Disease"/>
            <person name="Wu L."/>
            <person name="Ma J."/>
        </authorList>
    </citation>
    <scope>NUCLEOTIDE SEQUENCE [LARGE SCALE GENOMIC DNA]</scope>
    <source>
        <strain evidence="1 2">DT85</strain>
    </source>
</reference>
<proteinExistence type="predicted"/>
<accession>A0ABD5ZRX7</accession>
<name>A0ABD5ZRX7_9EURY</name>
<dbReference type="AlphaFoldDB" id="A0ABD5ZRX7"/>
<dbReference type="Proteomes" id="UP001596398">
    <property type="component" value="Unassembled WGS sequence"/>
</dbReference>
<organism evidence="1 2">
    <name type="scientific">Halosegnis marinus</name>
    <dbReference type="NCBI Taxonomy" id="3034023"/>
    <lineage>
        <taxon>Archaea</taxon>
        <taxon>Methanobacteriati</taxon>
        <taxon>Methanobacteriota</taxon>
        <taxon>Stenosarchaea group</taxon>
        <taxon>Halobacteria</taxon>
        <taxon>Halobacteriales</taxon>
        <taxon>Natronomonadaceae</taxon>
        <taxon>Halosegnis</taxon>
    </lineage>
</organism>
<protein>
    <submittedName>
        <fullName evidence="1">Uncharacterized protein</fullName>
    </submittedName>
</protein>
<evidence type="ECO:0000313" key="2">
    <source>
        <dbReference type="Proteomes" id="UP001596398"/>
    </source>
</evidence>
<comment type="caution">
    <text evidence="1">The sequence shown here is derived from an EMBL/GenBank/DDBJ whole genome shotgun (WGS) entry which is preliminary data.</text>
</comment>
<keyword evidence="2" id="KW-1185">Reference proteome</keyword>
<dbReference type="RefSeq" id="WP_276234481.1">
    <property type="nucleotide sequence ID" value="NZ_CP119802.1"/>
</dbReference>